<feature type="signal peptide" evidence="1">
    <location>
        <begin position="1"/>
        <end position="20"/>
    </location>
</feature>
<reference evidence="3 4" key="1">
    <citation type="submission" date="2024-06" db="EMBL/GenBank/DDBJ databases">
        <authorList>
            <person name="Kraege A."/>
            <person name="Thomma B."/>
        </authorList>
    </citation>
    <scope>NUCLEOTIDE SEQUENCE [LARGE SCALE GENOMIC DNA]</scope>
</reference>
<gene>
    <name evidence="3" type="primary">g13026</name>
    <name evidence="3" type="ORF">VP750_LOCUS11567</name>
</gene>
<dbReference type="PANTHER" id="PTHR46936:SF1">
    <property type="entry name" value="ARABINOSYLTRANSFERASE XEG113"/>
    <property type="match status" value="1"/>
</dbReference>
<evidence type="ECO:0000313" key="3">
    <source>
        <dbReference type="EMBL" id="CAL5229661.1"/>
    </source>
</evidence>
<dbReference type="PANTHER" id="PTHR46936">
    <property type="entry name" value="ARABINOSYLTRANSFERASE XEG113"/>
    <property type="match status" value="1"/>
</dbReference>
<evidence type="ECO:0000313" key="4">
    <source>
        <dbReference type="Proteomes" id="UP001497392"/>
    </source>
</evidence>
<feature type="domain" description="Nucleotide-diphospho-sugar transferase" evidence="2">
    <location>
        <begin position="150"/>
        <end position="372"/>
    </location>
</feature>
<organism evidence="3 4">
    <name type="scientific">Coccomyxa viridis</name>
    <dbReference type="NCBI Taxonomy" id="1274662"/>
    <lineage>
        <taxon>Eukaryota</taxon>
        <taxon>Viridiplantae</taxon>
        <taxon>Chlorophyta</taxon>
        <taxon>core chlorophytes</taxon>
        <taxon>Trebouxiophyceae</taxon>
        <taxon>Trebouxiophyceae incertae sedis</taxon>
        <taxon>Coccomyxaceae</taxon>
        <taxon>Coccomyxa</taxon>
    </lineage>
</organism>
<protein>
    <submittedName>
        <fullName evidence="3">G13026 protein</fullName>
    </submittedName>
</protein>
<sequence>MQRSSIGAVFLGALVLLSAAWIVQKPLLQVYWAINSRIPDYTHIVKNNPFLRINTGNDTHDVLQKQAQKPISEALQDVETTVGLEGYRGANTGSVLAPAPAAVQAEDHRLSRALVKRVAPHGPVMVTWANFHYLDFVLNWVEHIRKCRVTGYFVGAMDDRILQELVDRGINTFAMHSGLSEDDFGWGSPTFHKMGREKIHLIETFTDMGFDILVSDVDTVWLKDPLPYMAKYPEADILTSSDHLRNTTGDDGLELWPDSASAANIGIMLFRRGAGKLAKEWNRVLAEDDKVWDQNAFNDLFRLHIEVNSPSTGLRTFMGYDGTLAIGILPVALFASGHTYFVQRLHERMGLEVYCVHATFQYSGTTGKRHRMRERLLWVVDPPEYYDPPGGLLAYQPQLGNLVNESVITGDGMELDDYRGHFNLVNAQLTQLRNALAIASILGRALVLPNLWCGADRWWAPHQGTIPGSALLLPFRCPADHVLDLGRMAAADLPLEQFGTSIPFREYSLLDNPRMLASQPVQPGSNPKMAPEQAAPALVQVCQAGQGQSCRQLGKLAAPGAASVSIEAELKEDELVKALQPLKDERVLMFTDMRQAFGGFADSTDAERFEERLKIYSSLWCCVNKHPGHVWYDFMWDVVPHTDRHGRAQKGPWQPVTGP</sequence>
<feature type="chain" id="PRO_5046101203" evidence="1">
    <location>
        <begin position="21"/>
        <end position="659"/>
    </location>
</feature>
<proteinExistence type="predicted"/>
<comment type="caution">
    <text evidence="3">The sequence shown here is derived from an EMBL/GenBank/DDBJ whole genome shotgun (WGS) entry which is preliminary data.</text>
</comment>
<keyword evidence="4" id="KW-1185">Reference proteome</keyword>
<dbReference type="InterPro" id="IPR005069">
    <property type="entry name" value="Nucl-diP-sugar_transferase"/>
</dbReference>
<evidence type="ECO:0000256" key="1">
    <source>
        <dbReference type="SAM" id="SignalP"/>
    </source>
</evidence>
<evidence type="ECO:0000259" key="2">
    <source>
        <dbReference type="Pfam" id="PF03407"/>
    </source>
</evidence>
<dbReference type="InterPro" id="IPR053250">
    <property type="entry name" value="Glycosyltransferase_77"/>
</dbReference>
<dbReference type="Pfam" id="PF03407">
    <property type="entry name" value="Nucleotid_trans"/>
    <property type="match status" value="1"/>
</dbReference>
<dbReference type="Proteomes" id="UP001497392">
    <property type="component" value="Unassembled WGS sequence"/>
</dbReference>
<keyword evidence="1" id="KW-0732">Signal</keyword>
<name>A0ABP1GFY1_9CHLO</name>
<dbReference type="EMBL" id="CAXHTA020000021">
    <property type="protein sequence ID" value="CAL5229661.1"/>
    <property type="molecule type" value="Genomic_DNA"/>
</dbReference>
<accession>A0ABP1GFY1</accession>